<evidence type="ECO:0000256" key="3">
    <source>
        <dbReference type="ARBA" id="ARBA00022989"/>
    </source>
</evidence>
<dbReference type="NCBIfam" id="TIGR00815">
    <property type="entry name" value="sulP"/>
    <property type="match status" value="1"/>
</dbReference>
<dbReference type="Pfam" id="PF00916">
    <property type="entry name" value="Sulfate_transp"/>
    <property type="match status" value="1"/>
</dbReference>
<keyword evidence="2 6" id="KW-0812">Transmembrane</keyword>
<feature type="transmembrane region" description="Helical" evidence="6">
    <location>
        <begin position="481"/>
        <end position="510"/>
    </location>
</feature>
<feature type="transmembrane region" description="Helical" evidence="6">
    <location>
        <begin position="388"/>
        <end position="408"/>
    </location>
</feature>
<feature type="compositionally biased region" description="Polar residues" evidence="5">
    <location>
        <begin position="1"/>
        <end position="13"/>
    </location>
</feature>
<dbReference type="SUPFAM" id="SSF52091">
    <property type="entry name" value="SpoIIaa-like"/>
    <property type="match status" value="1"/>
</dbReference>
<feature type="transmembrane region" description="Helical" evidence="6">
    <location>
        <begin position="177"/>
        <end position="197"/>
    </location>
</feature>
<dbReference type="GO" id="GO:0055085">
    <property type="term" value="P:transmembrane transport"/>
    <property type="evidence" value="ECO:0007669"/>
    <property type="project" value="InterPro"/>
</dbReference>
<feature type="transmembrane region" description="Helical" evidence="6">
    <location>
        <begin position="209"/>
        <end position="228"/>
    </location>
</feature>
<dbReference type="GO" id="GO:0016020">
    <property type="term" value="C:membrane"/>
    <property type="evidence" value="ECO:0007669"/>
    <property type="project" value="UniProtKB-SubCell"/>
</dbReference>
<dbReference type="AlphaFoldDB" id="A0A9P6XIW5"/>
<evidence type="ECO:0000256" key="6">
    <source>
        <dbReference type="SAM" id="Phobius"/>
    </source>
</evidence>
<comment type="caution">
    <text evidence="8">The sequence shown here is derived from an EMBL/GenBank/DDBJ whole genome shotgun (WGS) entry which is preliminary data.</text>
</comment>
<proteinExistence type="predicted"/>
<dbReference type="OrthoDB" id="427213at2759"/>
<gene>
    <name evidence="8" type="ORF">G6F64_001093</name>
</gene>
<feature type="transmembrane region" description="Helical" evidence="6">
    <location>
        <begin position="296"/>
        <end position="314"/>
    </location>
</feature>
<dbReference type="CDD" id="cd07042">
    <property type="entry name" value="STAS_SulP_like_sulfate_transporter"/>
    <property type="match status" value="1"/>
</dbReference>
<evidence type="ECO:0000256" key="2">
    <source>
        <dbReference type="ARBA" id="ARBA00022692"/>
    </source>
</evidence>
<dbReference type="Pfam" id="PF01740">
    <property type="entry name" value="STAS"/>
    <property type="match status" value="1"/>
</dbReference>
<evidence type="ECO:0000256" key="4">
    <source>
        <dbReference type="ARBA" id="ARBA00023136"/>
    </source>
</evidence>
<evidence type="ECO:0000313" key="8">
    <source>
        <dbReference type="EMBL" id="KAG1314913.1"/>
    </source>
</evidence>
<dbReference type="Gene3D" id="3.30.750.24">
    <property type="entry name" value="STAS domain"/>
    <property type="match status" value="1"/>
</dbReference>
<feature type="transmembrane region" description="Helical" evidence="6">
    <location>
        <begin position="349"/>
        <end position="368"/>
    </location>
</feature>
<organism evidence="8 9">
    <name type="scientific">Rhizopus oryzae</name>
    <name type="common">Mucormycosis agent</name>
    <name type="synonym">Rhizopus arrhizus var. delemar</name>
    <dbReference type="NCBI Taxonomy" id="64495"/>
    <lineage>
        <taxon>Eukaryota</taxon>
        <taxon>Fungi</taxon>
        <taxon>Fungi incertae sedis</taxon>
        <taxon>Mucoromycota</taxon>
        <taxon>Mucoromycotina</taxon>
        <taxon>Mucoromycetes</taxon>
        <taxon>Mucorales</taxon>
        <taxon>Mucorineae</taxon>
        <taxon>Rhizopodaceae</taxon>
        <taxon>Rhizopus</taxon>
    </lineage>
</organism>
<comment type="subcellular location">
    <subcellularLocation>
        <location evidence="1">Membrane</location>
        <topology evidence="1">Multi-pass membrane protein</topology>
    </subcellularLocation>
</comment>
<feature type="transmembrane region" description="Helical" evidence="6">
    <location>
        <begin position="448"/>
        <end position="465"/>
    </location>
</feature>
<accession>A0A9P6XIW5</accession>
<evidence type="ECO:0000259" key="7">
    <source>
        <dbReference type="PROSITE" id="PS50801"/>
    </source>
</evidence>
<evidence type="ECO:0000256" key="1">
    <source>
        <dbReference type="ARBA" id="ARBA00004141"/>
    </source>
</evidence>
<evidence type="ECO:0000313" key="9">
    <source>
        <dbReference type="Proteomes" id="UP000716291"/>
    </source>
</evidence>
<dbReference type="EMBL" id="JAANQT010000078">
    <property type="protein sequence ID" value="KAG1314913.1"/>
    <property type="molecule type" value="Genomic_DNA"/>
</dbReference>
<dbReference type="InterPro" id="IPR001902">
    <property type="entry name" value="SLC26A/SulP_fam"/>
</dbReference>
<feature type="transmembrane region" description="Helical" evidence="6">
    <location>
        <begin position="420"/>
        <end position="442"/>
    </location>
</feature>
<name>A0A9P6XIW5_RHIOR</name>
<feature type="transmembrane region" description="Helical" evidence="6">
    <location>
        <begin position="123"/>
        <end position="140"/>
    </location>
</feature>
<feature type="region of interest" description="Disordered" evidence="5">
    <location>
        <begin position="1"/>
        <end position="30"/>
    </location>
</feature>
<evidence type="ECO:0000256" key="5">
    <source>
        <dbReference type="SAM" id="MobiDB-lite"/>
    </source>
</evidence>
<feature type="transmembrane region" description="Helical" evidence="6">
    <location>
        <begin position="147"/>
        <end position="165"/>
    </location>
</feature>
<dbReference type="Proteomes" id="UP000716291">
    <property type="component" value="Unassembled WGS sequence"/>
</dbReference>
<dbReference type="PROSITE" id="PS50801">
    <property type="entry name" value="STAS"/>
    <property type="match status" value="1"/>
</dbReference>
<dbReference type="InterPro" id="IPR002645">
    <property type="entry name" value="STAS_dom"/>
</dbReference>
<sequence length="675" mass="74887">MFKSSGDSSQSARSVYLEETDDDESLPPNATTTETQLLLTAEDQIPRYLTASPLPSAVFNHELPKDKWSTLKTRSKYYLPILQWLPSYNRRLFLGDCLAGITLACLLIPQALSYATALCKLDAIHGLYGIAFPAISYAIFGMSRQMSVGPEATLALLIGSSIAQQGHSSDESQIDPLAWSCLMTLFTGLFTLLLGIFRLGFLDSLMSRALLRGFVSGVALVVMVQQAITLLGLVEQSKEWGITEASTTVERIYFLCKHIQYAHRLSSAVSCASIVFLLAMRIIKSKAPAQSRWCQLFPDVFLVVVVAIVLTQSFGWDHQGLVILGKIENAGLLLPSIPSFPHNKHMKDLLVTSAMISIIGFVESIVIAKVYSSRHNYSVSANRELVALGFANVCSGLFQGIPAFGSVSRSKINDRAGARTQMACLVTGVIALLAILFLLPYFHYLPKAVLSSIIFVAVLSLLYELPEDLEFIFRIGAWRDLALLLVTFIATIIISLEFGTLLAVTLSLLLTIRETSYPRISIMGRVKGSMNKFKPIRDDSGNIEHLQDVLIVRIEEGLFFANTGQLKDRLRRLEMFGDMSIHPSETPRRSDSLYTIFDVGSMPTIDASAIQILLEIVESYKARSVQVYFVRLREQPYSLFKKSKLLDLIGQDHLFSKVSEAIEVIEQDTNKRHMG</sequence>
<feature type="domain" description="STAS" evidence="7">
    <location>
        <begin position="539"/>
        <end position="665"/>
    </location>
</feature>
<dbReference type="PANTHER" id="PTHR11814">
    <property type="entry name" value="SULFATE TRANSPORTER"/>
    <property type="match status" value="1"/>
</dbReference>
<keyword evidence="4 6" id="KW-0472">Membrane</keyword>
<dbReference type="InterPro" id="IPR036513">
    <property type="entry name" value="STAS_dom_sf"/>
</dbReference>
<reference evidence="8" key="1">
    <citation type="journal article" date="2020" name="Microb. Genom.">
        <title>Genetic diversity of clinical and environmental Mucorales isolates obtained from an investigation of mucormycosis cases among solid organ transplant recipients.</title>
        <authorList>
            <person name="Nguyen M.H."/>
            <person name="Kaul D."/>
            <person name="Muto C."/>
            <person name="Cheng S.J."/>
            <person name="Richter R.A."/>
            <person name="Bruno V.M."/>
            <person name="Liu G."/>
            <person name="Beyhan S."/>
            <person name="Sundermann A.J."/>
            <person name="Mounaud S."/>
            <person name="Pasculle A.W."/>
            <person name="Nierman W.C."/>
            <person name="Driscoll E."/>
            <person name="Cumbie R."/>
            <person name="Clancy C.J."/>
            <person name="Dupont C.L."/>
        </authorList>
    </citation>
    <scope>NUCLEOTIDE SEQUENCE</scope>
    <source>
        <strain evidence="8">GL11</strain>
    </source>
</reference>
<dbReference type="InterPro" id="IPR011547">
    <property type="entry name" value="SLC26A/SulP_dom"/>
</dbReference>
<keyword evidence="3 6" id="KW-1133">Transmembrane helix</keyword>
<feature type="transmembrane region" description="Helical" evidence="6">
    <location>
        <begin position="265"/>
        <end position="284"/>
    </location>
</feature>
<keyword evidence="9" id="KW-1185">Reference proteome</keyword>
<protein>
    <recommendedName>
        <fullName evidence="7">STAS domain-containing protein</fullName>
    </recommendedName>
</protein>
<feature type="transmembrane region" description="Helical" evidence="6">
    <location>
        <begin position="92"/>
        <end position="111"/>
    </location>
</feature>